<feature type="compositionally biased region" description="Low complexity" evidence="1">
    <location>
        <begin position="30"/>
        <end position="40"/>
    </location>
</feature>
<proteinExistence type="predicted"/>
<reference evidence="2" key="2">
    <citation type="submission" date="2021-10" db="EMBL/GenBank/DDBJ databases">
        <title>Phylogenomics reveals ancestral predisposition of the termite-cultivated fungus Termitomyces towards a domesticated lifestyle.</title>
        <authorList>
            <person name="Auxier B."/>
            <person name="Grum-Grzhimaylo A."/>
            <person name="Cardenas M.E."/>
            <person name="Lodge J.D."/>
            <person name="Laessoe T."/>
            <person name="Pedersen O."/>
            <person name="Smith M.E."/>
            <person name="Kuyper T.W."/>
            <person name="Franco-Molano E.A."/>
            <person name="Baroni T.J."/>
            <person name="Aanen D.K."/>
        </authorList>
    </citation>
    <scope>NUCLEOTIDE SEQUENCE</scope>
    <source>
        <strain evidence="2">AP01</strain>
        <tissue evidence="2">Mycelium</tissue>
    </source>
</reference>
<feature type="compositionally biased region" description="Low complexity" evidence="1">
    <location>
        <begin position="183"/>
        <end position="214"/>
    </location>
</feature>
<evidence type="ECO:0000313" key="2">
    <source>
        <dbReference type="EMBL" id="KAG5643342.1"/>
    </source>
</evidence>
<dbReference type="EMBL" id="JABCKV010000119">
    <property type="protein sequence ID" value="KAG5643342.1"/>
    <property type="molecule type" value="Genomic_DNA"/>
</dbReference>
<evidence type="ECO:0000313" key="3">
    <source>
        <dbReference type="Proteomes" id="UP000775547"/>
    </source>
</evidence>
<dbReference type="AlphaFoldDB" id="A0A9P7G9Y1"/>
<feature type="compositionally biased region" description="Polar residues" evidence="1">
    <location>
        <begin position="91"/>
        <end position="101"/>
    </location>
</feature>
<feature type="region of interest" description="Disordered" evidence="1">
    <location>
        <begin position="125"/>
        <end position="221"/>
    </location>
</feature>
<keyword evidence="3" id="KW-1185">Reference proteome</keyword>
<protein>
    <submittedName>
        <fullName evidence="2">Uncharacterized protein</fullName>
    </submittedName>
</protein>
<evidence type="ECO:0000256" key="1">
    <source>
        <dbReference type="SAM" id="MobiDB-lite"/>
    </source>
</evidence>
<name>A0A9P7G9Y1_9AGAR</name>
<organism evidence="2 3">
    <name type="scientific">Asterophora parasitica</name>
    <dbReference type="NCBI Taxonomy" id="117018"/>
    <lineage>
        <taxon>Eukaryota</taxon>
        <taxon>Fungi</taxon>
        <taxon>Dikarya</taxon>
        <taxon>Basidiomycota</taxon>
        <taxon>Agaricomycotina</taxon>
        <taxon>Agaricomycetes</taxon>
        <taxon>Agaricomycetidae</taxon>
        <taxon>Agaricales</taxon>
        <taxon>Tricholomatineae</taxon>
        <taxon>Lyophyllaceae</taxon>
        <taxon>Asterophora</taxon>
    </lineage>
</organism>
<reference evidence="2" key="1">
    <citation type="submission" date="2020-07" db="EMBL/GenBank/DDBJ databases">
        <authorList>
            <person name="Nieuwenhuis M."/>
            <person name="Van De Peppel L.J.J."/>
        </authorList>
    </citation>
    <scope>NUCLEOTIDE SEQUENCE</scope>
    <source>
        <strain evidence="2">AP01</strain>
        <tissue evidence="2">Mycelium</tissue>
    </source>
</reference>
<dbReference type="Proteomes" id="UP000775547">
    <property type="component" value="Unassembled WGS sequence"/>
</dbReference>
<comment type="caution">
    <text evidence="2">The sequence shown here is derived from an EMBL/GenBank/DDBJ whole genome shotgun (WGS) entry which is preliminary data.</text>
</comment>
<gene>
    <name evidence="2" type="ORF">DXG03_001061</name>
</gene>
<sequence>MPPGEPGNASTVPENDGLDVYIAIDDDAQPSTATPSTTPRPNRRPRVDDDDDAERDLRHPSQRIENPATAQQQSPLPPQLLPPVHDLFGNQALNNRNNAGPQPSLGPVISGFAITIDRNGVPTMHPLPGGAAFPGGTGAPHVPPIPTANAANAPPNPDPTQPAAGPGPGLPPPLFRDFLAMFAGAGAPNANATAAPPQANPDPTNAAPPHNAAGGEQGELA</sequence>
<feature type="region of interest" description="Disordered" evidence="1">
    <location>
        <begin position="1"/>
        <end position="104"/>
    </location>
</feature>
<accession>A0A9P7G9Y1</accession>